<reference evidence="1 2" key="1">
    <citation type="journal article" date="2011" name="Front. Microbiol.">
        <title>Genomic signatures of strain selection and enhancement in Bacillus atrophaeus var. globigii, a historical biowarfare simulant.</title>
        <authorList>
            <person name="Gibbons H.S."/>
            <person name="Broomall S.M."/>
            <person name="McNew L.A."/>
            <person name="Daligault H."/>
            <person name="Chapman C."/>
            <person name="Bruce D."/>
            <person name="Karavis M."/>
            <person name="Krepps M."/>
            <person name="McGregor P.A."/>
            <person name="Hong C."/>
            <person name="Park K.H."/>
            <person name="Akmal A."/>
            <person name="Feldman A."/>
            <person name="Lin J.S."/>
            <person name="Chang W.E."/>
            <person name="Higgs B.W."/>
            <person name="Demirev P."/>
            <person name="Lindquist J."/>
            <person name="Liem A."/>
            <person name="Fochler E."/>
            <person name="Read T.D."/>
            <person name="Tapia R."/>
            <person name="Johnson S."/>
            <person name="Bishop-Lilly K.A."/>
            <person name="Detter C."/>
            <person name="Han C."/>
            <person name="Sozhamannan S."/>
            <person name="Rosenzweig C.N."/>
            <person name="Skowronski E.W."/>
        </authorList>
    </citation>
    <scope>NUCLEOTIDE SEQUENCE [LARGE SCALE GENOMIC DNA]</scope>
    <source>
        <strain evidence="1 2">CC-PW-9</strain>
    </source>
</reference>
<dbReference type="InterPro" id="IPR050010">
    <property type="entry name" value="ETEC_3214_dom"/>
</dbReference>
<dbReference type="NCBIfam" id="NF043066">
    <property type="entry name" value="ETEC_3214_dom"/>
    <property type="match status" value="1"/>
</dbReference>
<dbReference type="AlphaFoldDB" id="A0A432ZQY5"/>
<dbReference type="RefSeq" id="WP_126841746.1">
    <property type="nucleotide sequence ID" value="NZ_PIQH01000005.1"/>
</dbReference>
<evidence type="ECO:0000313" key="2">
    <source>
        <dbReference type="Proteomes" id="UP000287996"/>
    </source>
</evidence>
<organism evidence="1 2">
    <name type="scientific">Idiomarina tyrosinivorans</name>
    <dbReference type="NCBI Taxonomy" id="1445662"/>
    <lineage>
        <taxon>Bacteria</taxon>
        <taxon>Pseudomonadati</taxon>
        <taxon>Pseudomonadota</taxon>
        <taxon>Gammaproteobacteria</taxon>
        <taxon>Alteromonadales</taxon>
        <taxon>Idiomarinaceae</taxon>
        <taxon>Idiomarina</taxon>
    </lineage>
</organism>
<name>A0A432ZQY5_9GAMM</name>
<protein>
    <submittedName>
        <fullName evidence="1">Uncharacterized protein</fullName>
    </submittedName>
</protein>
<keyword evidence="2" id="KW-1185">Reference proteome</keyword>
<comment type="caution">
    <text evidence="1">The sequence shown here is derived from an EMBL/GenBank/DDBJ whole genome shotgun (WGS) entry which is preliminary data.</text>
</comment>
<dbReference type="EMBL" id="PIQH01000005">
    <property type="protein sequence ID" value="RUO80248.1"/>
    <property type="molecule type" value="Genomic_DNA"/>
</dbReference>
<dbReference type="Proteomes" id="UP000287996">
    <property type="component" value="Unassembled WGS sequence"/>
</dbReference>
<gene>
    <name evidence="1" type="ORF">CWI84_06345</name>
</gene>
<dbReference type="OrthoDB" id="5917620at2"/>
<sequence>MDNISTNTASKQPVATESFWRKLARIIVTVSLPLIALGQWVDTRDLLVDSYNGFITHFTDKVELQQLNQVRVGANIDYLESFLGTPQLIKRSTTLAGQEFRYYHQNKYLLGLAVDGTRVSMYSVTALTPSLTVAIPFADDKSLLTQPLFQLEDFMGDFTLDTGNLTFFYEQLPLGKQGLFFKRQLGWVEYGAMPEQAAHSHQQITQQVTRLDKAYVLGDQQAMQAALTDLRRDTVPNTFAVGPYGIESAAEMLLTRYEYQAYFGDTGL</sequence>
<proteinExistence type="predicted"/>
<evidence type="ECO:0000313" key="1">
    <source>
        <dbReference type="EMBL" id="RUO80248.1"/>
    </source>
</evidence>
<accession>A0A432ZQY5</accession>